<evidence type="ECO:0000313" key="2">
    <source>
        <dbReference type="Proteomes" id="UP001378592"/>
    </source>
</evidence>
<dbReference type="AlphaFoldDB" id="A0AAN9VI51"/>
<reference evidence="1 2" key="1">
    <citation type="submission" date="2024-03" db="EMBL/GenBank/DDBJ databases">
        <title>The genome assembly and annotation of the cricket Gryllus longicercus Weissman &amp; Gray.</title>
        <authorList>
            <person name="Szrajer S."/>
            <person name="Gray D."/>
            <person name="Ylla G."/>
        </authorList>
    </citation>
    <scope>NUCLEOTIDE SEQUENCE [LARGE SCALE GENOMIC DNA]</scope>
    <source>
        <strain evidence="1">DAG 2021-001</strain>
        <tissue evidence="1">Whole body minus gut</tissue>
    </source>
</reference>
<comment type="caution">
    <text evidence="1">The sequence shown here is derived from an EMBL/GenBank/DDBJ whole genome shotgun (WGS) entry which is preliminary data.</text>
</comment>
<proteinExistence type="predicted"/>
<sequence>MDKDDSVKMLAESIVKIESVKEEADENLETPDWNFTILSDVDTWKNTIKEEDEDEEELEPLVTVFGEPEEVMEEENVKEYEDPLWCSDNLSNAVFEQEESLSSSNTGT</sequence>
<gene>
    <name evidence="1" type="ORF">R5R35_007413</name>
</gene>
<dbReference type="Proteomes" id="UP001378592">
    <property type="component" value="Unassembled WGS sequence"/>
</dbReference>
<keyword evidence="2" id="KW-1185">Reference proteome</keyword>
<accession>A0AAN9VI51</accession>
<evidence type="ECO:0000313" key="1">
    <source>
        <dbReference type="EMBL" id="KAK7865330.1"/>
    </source>
</evidence>
<protein>
    <submittedName>
        <fullName evidence="1">Uncharacterized protein</fullName>
    </submittedName>
</protein>
<name>A0AAN9VI51_9ORTH</name>
<organism evidence="1 2">
    <name type="scientific">Gryllus longicercus</name>
    <dbReference type="NCBI Taxonomy" id="2509291"/>
    <lineage>
        <taxon>Eukaryota</taxon>
        <taxon>Metazoa</taxon>
        <taxon>Ecdysozoa</taxon>
        <taxon>Arthropoda</taxon>
        <taxon>Hexapoda</taxon>
        <taxon>Insecta</taxon>
        <taxon>Pterygota</taxon>
        <taxon>Neoptera</taxon>
        <taxon>Polyneoptera</taxon>
        <taxon>Orthoptera</taxon>
        <taxon>Ensifera</taxon>
        <taxon>Gryllidea</taxon>
        <taxon>Grylloidea</taxon>
        <taxon>Gryllidae</taxon>
        <taxon>Gryllinae</taxon>
        <taxon>Gryllus</taxon>
    </lineage>
</organism>
<dbReference type="EMBL" id="JAZDUA010000180">
    <property type="protein sequence ID" value="KAK7865330.1"/>
    <property type="molecule type" value="Genomic_DNA"/>
</dbReference>